<name>A0ABU2FFD7_9EURY</name>
<dbReference type="PRINTS" id="PR01950">
    <property type="entry name" value="LANCSUPER"/>
</dbReference>
<evidence type="ECO:0000259" key="1">
    <source>
        <dbReference type="Pfam" id="PF13575"/>
    </source>
</evidence>
<dbReference type="Pfam" id="PF05147">
    <property type="entry name" value="LANC_like"/>
    <property type="match status" value="1"/>
</dbReference>
<dbReference type="SMART" id="SM01260">
    <property type="entry name" value="LANC_like"/>
    <property type="match status" value="1"/>
</dbReference>
<dbReference type="InterPro" id="IPR017146">
    <property type="entry name" value="Lanti_2_LanM"/>
</dbReference>
<evidence type="ECO:0000313" key="3">
    <source>
        <dbReference type="Proteomes" id="UP001259659"/>
    </source>
</evidence>
<comment type="caution">
    <text evidence="2">The sequence shown here is derived from an EMBL/GenBank/DDBJ whole genome shotgun (WGS) entry which is preliminary data.</text>
</comment>
<proteinExistence type="predicted"/>
<protein>
    <submittedName>
        <fullName evidence="2">Type 2 lanthipeptide synthetase LanM family protein</fullName>
    </submittedName>
</protein>
<organism evidence="2 3">
    <name type="scientific">Haloarcula saliterrae</name>
    <dbReference type="NCBI Taxonomy" id="2950534"/>
    <lineage>
        <taxon>Archaea</taxon>
        <taxon>Methanobacteriati</taxon>
        <taxon>Methanobacteriota</taxon>
        <taxon>Stenosarchaea group</taxon>
        <taxon>Halobacteria</taxon>
        <taxon>Halobacteriales</taxon>
        <taxon>Haloarculaceae</taxon>
        <taxon>Haloarcula</taxon>
    </lineage>
</organism>
<accession>A0ABU2FFD7</accession>
<dbReference type="PIRSF" id="PIRSF037228">
    <property type="entry name" value="Lant_mod_RumM"/>
    <property type="match status" value="1"/>
</dbReference>
<sequence>MPIQEIFTEKQKRCIAGQARTLQERLENPDRCSVGDRTDSEIDELLAQWRDVFPDQRSFECRLRRDDLEISECRDAIGRDELKPSEPIPEWIDQLERVITTIRREFPDEYHEIASETRPVTEDNLVFRELAHGVAAAARKGLRSEPVTDQLSEQAINELSSWFEQRFSSRFSRILYVELKTFVAANDEELAYADPAECDEHPTEYYERFIESLFSGGFAELCLEYPVFSRLLTTQIRQWQEHIGEFSARLEHDRPQIASTFADGETLGDVHKISVLANDTHGDGRAVMAVEFSSGERIVYKPRSVEIGQRFYRTIDQLMEHVTVPSFDSPRYLSRDEYGWMEWIPNEECSTEREVARYYERAGALSCLAYFFEFTDCHYENLISSGSQPMLVDAETIFHPYVDSDRIPRPTGVHATVTENAPLSMLLPYDIDVPAVPEKSDSMAAVMAGFGVSSEKAIIEGRTFPRLKAVNTDVMSVEPTPIEIEREGNIPQLDDRDQVPTDYISELLDGFETTYESILRLRDEGRLSDILDLSGRFSGIENRIVYRPTMEYVQLTRSLNARDCLRDGVRFGIEMEELAVPFCDDTVAEPVPWDLFAAERSRLKKLDPPRLTCQPDSVGVGVDGDEIGIDAEASGLQRSLDRIADADREDLRDQLEIIRGCFGINTRSPSSTSPGEQSPVQVTPSQLRAEAESLFDTIQEAEIPSQRGPAWVSVCSLDETNHLTLRPVDSTLHLGKSGIALLAAALYRVTGEERYRDRALEIVQPVRERVRETRPDPMFLKHGGTNGLGSVLYGLGAVGSLTDCQQLLEDASNITSLLQDRELHDQMHDVGSGAAGTILGLLALHRRYPDPEIVQTAVSFGDTLLESRVETDSGKQVWQTIDQCPPLTGFLHGNCGIAYALSRLWDVTNSSAYLEAAREALEFEAEMYSQTANNWPDRRPWSEQRYPDQWCHGKTGGGLARLGIEELIEDDIVTRGIDRSVTDYESDRLSACDHVCCGNAGRIEFLIESEQRRDGRPGSADDLVTQMVERKQQTGRYRTRADLESLSTPTFLDGNAGIAYTLLRSTAPEKLPCVLLWE</sequence>
<evidence type="ECO:0000313" key="2">
    <source>
        <dbReference type="EMBL" id="MDS0260964.1"/>
    </source>
</evidence>
<dbReference type="EMBL" id="JAMQON010000005">
    <property type="protein sequence ID" value="MDS0260964.1"/>
    <property type="molecule type" value="Genomic_DNA"/>
</dbReference>
<dbReference type="Pfam" id="PF13575">
    <property type="entry name" value="DUF4135"/>
    <property type="match status" value="1"/>
</dbReference>
<dbReference type="Proteomes" id="UP001259659">
    <property type="component" value="Unassembled WGS sequence"/>
</dbReference>
<dbReference type="InterPro" id="IPR025410">
    <property type="entry name" value="Lant_dehyd"/>
</dbReference>
<reference evidence="2 3" key="1">
    <citation type="submission" date="2022-06" db="EMBL/GenBank/DDBJ databases">
        <title>Haloarcula sp. a new haloarchaeum isolate from saline soil.</title>
        <authorList>
            <person name="Strakova D."/>
            <person name="Galisteo C."/>
            <person name="Sanchez-Porro C."/>
            <person name="Ventosa A."/>
        </authorList>
    </citation>
    <scope>NUCLEOTIDE SEQUENCE [LARGE SCALE GENOMIC DNA]</scope>
    <source>
        <strain evidence="2 3">S1CR25-12</strain>
    </source>
</reference>
<feature type="domain" description="Lantibiotic biosynthesis protein dehydration" evidence="1">
    <location>
        <begin position="225"/>
        <end position="612"/>
    </location>
</feature>
<dbReference type="Gene3D" id="1.50.10.10">
    <property type="match status" value="1"/>
</dbReference>
<gene>
    <name evidence="2" type="ORF">NDI56_16300</name>
</gene>
<dbReference type="SUPFAM" id="SSF158745">
    <property type="entry name" value="LanC-like"/>
    <property type="match status" value="1"/>
</dbReference>
<dbReference type="InterPro" id="IPR012341">
    <property type="entry name" value="6hp_glycosidase-like_sf"/>
</dbReference>
<dbReference type="InterPro" id="IPR007822">
    <property type="entry name" value="LANC-like"/>
</dbReference>
<dbReference type="NCBIfam" id="TIGR03897">
    <property type="entry name" value="lanti_2_LanM"/>
    <property type="match status" value="1"/>
</dbReference>
<dbReference type="RefSeq" id="WP_310920743.1">
    <property type="nucleotide sequence ID" value="NZ_JAMQON010000005.1"/>
</dbReference>
<keyword evidence="3" id="KW-1185">Reference proteome</keyword>
<dbReference type="CDD" id="cd04792">
    <property type="entry name" value="LanM-like"/>
    <property type="match status" value="1"/>
</dbReference>